<dbReference type="Gene3D" id="3.20.80.10">
    <property type="entry name" value="Regulatory factor, effector binding domain"/>
    <property type="match status" value="1"/>
</dbReference>
<dbReference type="RefSeq" id="WP_215626899.1">
    <property type="nucleotide sequence ID" value="NZ_CP067089.2"/>
</dbReference>
<evidence type="ECO:0000256" key="3">
    <source>
        <dbReference type="ARBA" id="ARBA00023125"/>
    </source>
</evidence>
<reference evidence="6" key="1">
    <citation type="submission" date="2021-01" db="EMBL/GenBank/DDBJ databases">
        <title>Description of Breznakiella homolactica.</title>
        <authorList>
            <person name="Song Y."/>
            <person name="Brune A."/>
        </authorList>
    </citation>
    <scope>NUCLEOTIDE SEQUENCE</scope>
    <source>
        <strain evidence="6">RmG30</strain>
    </source>
</reference>
<dbReference type="InterPro" id="IPR009061">
    <property type="entry name" value="DNA-bd_dom_put_sf"/>
</dbReference>
<keyword evidence="1" id="KW-0678">Repressor</keyword>
<dbReference type="EMBL" id="CP067089">
    <property type="protein sequence ID" value="QQO09596.1"/>
    <property type="molecule type" value="Genomic_DNA"/>
</dbReference>
<evidence type="ECO:0000313" key="6">
    <source>
        <dbReference type="EMBL" id="QQO09596.1"/>
    </source>
</evidence>
<evidence type="ECO:0000259" key="5">
    <source>
        <dbReference type="PROSITE" id="PS50937"/>
    </source>
</evidence>
<dbReference type="InterPro" id="IPR000551">
    <property type="entry name" value="MerR-type_HTH_dom"/>
</dbReference>
<dbReference type="Pfam" id="PF13411">
    <property type="entry name" value="MerR_1"/>
    <property type="match status" value="1"/>
</dbReference>
<dbReference type="AlphaFoldDB" id="A0A7T7XNI9"/>
<sequence>MYRISDFSKITSLTVKTLRYYDEEGILSPSYRDGANGYRYYNEKDFTRAGLVTFLRSLDFSISEMKEVLADCETDEDLSYFLREKKKQVMGNIAREQMIIDKIEQFARPAAPVTGLTEYTVELGTADPVLVASVRYTGAYANTGDYFSILYKAVKGNGAGVPFNLHYNDEYAEEAEIEVCLPIRRHIRGDGIQVRTLPAVRKVIRTVHRGPYSTINLAYKALLDYAGEHSLTCAVPSREYYLKGPGMLFRGNENKYVTEILIPVESGPDSGKGENHGGQ</sequence>
<dbReference type="InterPro" id="IPR010499">
    <property type="entry name" value="AraC_E-bd"/>
</dbReference>
<dbReference type="InterPro" id="IPR029442">
    <property type="entry name" value="GyrI-like"/>
</dbReference>
<dbReference type="Pfam" id="PF06445">
    <property type="entry name" value="GyrI-like"/>
    <property type="match status" value="1"/>
</dbReference>
<dbReference type="SUPFAM" id="SSF55136">
    <property type="entry name" value="Probable bacterial effector-binding domain"/>
    <property type="match status" value="1"/>
</dbReference>
<dbReference type="PANTHER" id="PTHR30204">
    <property type="entry name" value="REDOX-CYCLING DRUG-SENSING TRANSCRIPTIONAL ACTIVATOR SOXR"/>
    <property type="match status" value="1"/>
</dbReference>
<accession>A0A7T7XNI9</accession>
<evidence type="ECO:0000256" key="2">
    <source>
        <dbReference type="ARBA" id="ARBA00023015"/>
    </source>
</evidence>
<dbReference type="GO" id="GO:0003700">
    <property type="term" value="F:DNA-binding transcription factor activity"/>
    <property type="evidence" value="ECO:0007669"/>
    <property type="project" value="InterPro"/>
</dbReference>
<dbReference type="KEGG" id="bhc:JFL75_01370"/>
<dbReference type="Gene3D" id="1.10.1660.10">
    <property type="match status" value="1"/>
</dbReference>
<keyword evidence="3" id="KW-0238">DNA-binding</keyword>
<gene>
    <name evidence="6" type="ORF">JFL75_01370</name>
</gene>
<dbReference type="PANTHER" id="PTHR30204:SF69">
    <property type="entry name" value="MERR-FAMILY TRANSCRIPTIONAL REGULATOR"/>
    <property type="match status" value="1"/>
</dbReference>
<dbReference type="InterPro" id="IPR047057">
    <property type="entry name" value="MerR_fam"/>
</dbReference>
<dbReference type="PROSITE" id="PS00552">
    <property type="entry name" value="HTH_MERR_1"/>
    <property type="match status" value="1"/>
</dbReference>
<evidence type="ECO:0000256" key="1">
    <source>
        <dbReference type="ARBA" id="ARBA00022491"/>
    </source>
</evidence>
<keyword evidence="4" id="KW-0804">Transcription</keyword>
<evidence type="ECO:0000256" key="4">
    <source>
        <dbReference type="ARBA" id="ARBA00023163"/>
    </source>
</evidence>
<dbReference type="SMART" id="SM00422">
    <property type="entry name" value="HTH_MERR"/>
    <property type="match status" value="1"/>
</dbReference>
<dbReference type="SMART" id="SM00871">
    <property type="entry name" value="AraC_E_bind"/>
    <property type="match status" value="1"/>
</dbReference>
<protein>
    <submittedName>
        <fullName evidence="6">MerR family transcriptional regulator</fullName>
    </submittedName>
</protein>
<evidence type="ECO:0000313" key="7">
    <source>
        <dbReference type="Proteomes" id="UP000595917"/>
    </source>
</evidence>
<dbReference type="PROSITE" id="PS50937">
    <property type="entry name" value="HTH_MERR_2"/>
    <property type="match status" value="1"/>
</dbReference>
<dbReference type="GO" id="GO:0003677">
    <property type="term" value="F:DNA binding"/>
    <property type="evidence" value="ECO:0007669"/>
    <property type="project" value="UniProtKB-KW"/>
</dbReference>
<keyword evidence="7" id="KW-1185">Reference proteome</keyword>
<keyword evidence="2" id="KW-0805">Transcription regulation</keyword>
<dbReference type="InterPro" id="IPR011256">
    <property type="entry name" value="Reg_factor_effector_dom_sf"/>
</dbReference>
<organism evidence="6 7">
    <name type="scientific">Breznakiella homolactica</name>
    <dbReference type="NCBI Taxonomy" id="2798577"/>
    <lineage>
        <taxon>Bacteria</taxon>
        <taxon>Pseudomonadati</taxon>
        <taxon>Spirochaetota</taxon>
        <taxon>Spirochaetia</taxon>
        <taxon>Spirochaetales</taxon>
        <taxon>Breznakiellaceae</taxon>
        <taxon>Breznakiella</taxon>
    </lineage>
</organism>
<proteinExistence type="predicted"/>
<name>A0A7T7XNI9_9SPIR</name>
<feature type="domain" description="HTH merR-type" evidence="5">
    <location>
        <begin position="1"/>
        <end position="71"/>
    </location>
</feature>
<dbReference type="SUPFAM" id="SSF46955">
    <property type="entry name" value="Putative DNA-binding domain"/>
    <property type="match status" value="1"/>
</dbReference>
<dbReference type="Proteomes" id="UP000595917">
    <property type="component" value="Chromosome"/>
</dbReference>